<name>X1M892_9ZZZZ</name>
<gene>
    <name evidence="1" type="ORF">S06H3_16026</name>
</gene>
<evidence type="ECO:0000313" key="1">
    <source>
        <dbReference type="EMBL" id="GAI14316.1"/>
    </source>
</evidence>
<dbReference type="AlphaFoldDB" id="X1M892"/>
<comment type="caution">
    <text evidence="1">The sequence shown here is derived from an EMBL/GenBank/DDBJ whole genome shotgun (WGS) entry which is preliminary data.</text>
</comment>
<dbReference type="EMBL" id="BARV01007909">
    <property type="protein sequence ID" value="GAI14316.1"/>
    <property type="molecule type" value="Genomic_DNA"/>
</dbReference>
<accession>X1M892</accession>
<organism evidence="1">
    <name type="scientific">marine sediment metagenome</name>
    <dbReference type="NCBI Taxonomy" id="412755"/>
    <lineage>
        <taxon>unclassified sequences</taxon>
        <taxon>metagenomes</taxon>
        <taxon>ecological metagenomes</taxon>
    </lineage>
</organism>
<protein>
    <submittedName>
        <fullName evidence="1">Uncharacterized protein</fullName>
    </submittedName>
</protein>
<sequence>LHIYLDTKKEREKLMEEWEKKFEAEAKKVKKEKMNCE</sequence>
<reference evidence="1" key="1">
    <citation type="journal article" date="2014" name="Front. Microbiol.">
        <title>High frequency of phylogenetically diverse reductive dehalogenase-homologous genes in deep subseafloor sedimentary metagenomes.</title>
        <authorList>
            <person name="Kawai M."/>
            <person name="Futagami T."/>
            <person name="Toyoda A."/>
            <person name="Takaki Y."/>
            <person name="Nishi S."/>
            <person name="Hori S."/>
            <person name="Arai W."/>
            <person name="Tsubouchi T."/>
            <person name="Morono Y."/>
            <person name="Uchiyama I."/>
            <person name="Ito T."/>
            <person name="Fujiyama A."/>
            <person name="Inagaki F."/>
            <person name="Takami H."/>
        </authorList>
    </citation>
    <scope>NUCLEOTIDE SEQUENCE</scope>
    <source>
        <strain evidence="1">Expedition CK06-06</strain>
    </source>
</reference>
<proteinExistence type="predicted"/>
<feature type="non-terminal residue" evidence="1">
    <location>
        <position position="1"/>
    </location>
</feature>